<dbReference type="GO" id="GO:0005634">
    <property type="term" value="C:nucleus"/>
    <property type="evidence" value="ECO:0007669"/>
    <property type="project" value="UniProtKB-SubCell"/>
</dbReference>
<organism evidence="7 8">
    <name type="scientific">Dendrothele bispora (strain CBS 962.96)</name>
    <dbReference type="NCBI Taxonomy" id="1314807"/>
    <lineage>
        <taxon>Eukaryota</taxon>
        <taxon>Fungi</taxon>
        <taxon>Dikarya</taxon>
        <taxon>Basidiomycota</taxon>
        <taxon>Agaricomycotina</taxon>
        <taxon>Agaricomycetes</taxon>
        <taxon>Agaricomycetidae</taxon>
        <taxon>Agaricales</taxon>
        <taxon>Agaricales incertae sedis</taxon>
        <taxon>Dendrothele</taxon>
    </lineage>
</organism>
<sequence length="466" mass="53146">GRVLNEEVEKAETAVREKVKNRYGSGQSDGWKNVAKNSLITGMVNVEYKPYLLGVTDVSSKPKTAETLLEIVCQEIKHAKEVLGVLVVAWCTDCGGDAAKMRRLLQQKYPWLVCLDCWAHQFNLVTGDVLKLKISLIEVVDQASDVIKWFLNHSIPLSPLNKEQPNAGFLVVRTLILPVLTRWTSHYCSTDRLVSLKTPFLRLIADENTCRQLIKAAGSKPSRHVAEAKVQRVIDIISCQDFWRDLTSLRDLLKPFAIATNAAQADHCCMDTVLLLMGYLYHIHSYSRINARADQDIFILAVVFNPYIRNKAFRRNHSIRTIGGLWVIVSRVYKRFYDKLPDRDFRRAFTEYISGTGRWSYDGMSLRYHLDDAKAENTFVDRVNVWRELVDDPNNYDGANGMVCLAMRICSMVPNSAATERIFSRFGNVHTKTRNRMGAKKTRQIVILSNHIQGIHGAPPTYKRKR</sequence>
<proteinExistence type="predicted"/>
<accession>A0A4S8KZ55</accession>
<evidence type="ECO:0000259" key="6">
    <source>
        <dbReference type="Pfam" id="PF04937"/>
    </source>
</evidence>
<dbReference type="EMBL" id="ML179817">
    <property type="protein sequence ID" value="THU81342.1"/>
    <property type="molecule type" value="Genomic_DNA"/>
</dbReference>
<evidence type="ECO:0000256" key="4">
    <source>
        <dbReference type="ARBA" id="ARBA00022833"/>
    </source>
</evidence>
<dbReference type="PANTHER" id="PTHR46481">
    <property type="entry name" value="ZINC FINGER BED DOMAIN-CONTAINING PROTEIN 4"/>
    <property type="match status" value="1"/>
</dbReference>
<dbReference type="AlphaFoldDB" id="A0A4S8KZ55"/>
<feature type="non-terminal residue" evidence="7">
    <location>
        <position position="1"/>
    </location>
</feature>
<dbReference type="InterPro" id="IPR052035">
    <property type="entry name" value="ZnF_BED_domain_contain"/>
</dbReference>
<dbReference type="InterPro" id="IPR012337">
    <property type="entry name" value="RNaseH-like_sf"/>
</dbReference>
<keyword evidence="3" id="KW-0863">Zinc-finger</keyword>
<evidence type="ECO:0000313" key="8">
    <source>
        <dbReference type="Proteomes" id="UP000297245"/>
    </source>
</evidence>
<dbReference type="OrthoDB" id="2423954at2759"/>
<dbReference type="InterPro" id="IPR007021">
    <property type="entry name" value="DUF659"/>
</dbReference>
<dbReference type="Pfam" id="PF04937">
    <property type="entry name" value="DUF659"/>
    <property type="match status" value="1"/>
</dbReference>
<gene>
    <name evidence="7" type="ORF">K435DRAFT_617015</name>
</gene>
<dbReference type="PANTHER" id="PTHR46481:SF10">
    <property type="entry name" value="ZINC FINGER BED DOMAIN-CONTAINING PROTEIN 39"/>
    <property type="match status" value="1"/>
</dbReference>
<keyword evidence="2" id="KW-0479">Metal-binding</keyword>
<dbReference type="Proteomes" id="UP000297245">
    <property type="component" value="Unassembled WGS sequence"/>
</dbReference>
<keyword evidence="5" id="KW-0539">Nucleus</keyword>
<feature type="domain" description="DUF659" evidence="6">
    <location>
        <begin position="5"/>
        <end position="145"/>
    </location>
</feature>
<evidence type="ECO:0000256" key="1">
    <source>
        <dbReference type="ARBA" id="ARBA00004123"/>
    </source>
</evidence>
<feature type="non-terminal residue" evidence="7">
    <location>
        <position position="466"/>
    </location>
</feature>
<evidence type="ECO:0000256" key="5">
    <source>
        <dbReference type="ARBA" id="ARBA00023242"/>
    </source>
</evidence>
<evidence type="ECO:0000256" key="3">
    <source>
        <dbReference type="ARBA" id="ARBA00022771"/>
    </source>
</evidence>
<evidence type="ECO:0000256" key="2">
    <source>
        <dbReference type="ARBA" id="ARBA00022723"/>
    </source>
</evidence>
<dbReference type="GO" id="GO:0008270">
    <property type="term" value="F:zinc ion binding"/>
    <property type="evidence" value="ECO:0007669"/>
    <property type="project" value="UniProtKB-KW"/>
</dbReference>
<name>A0A4S8KZ55_DENBC</name>
<reference evidence="7 8" key="1">
    <citation type="journal article" date="2019" name="Nat. Ecol. Evol.">
        <title>Megaphylogeny resolves global patterns of mushroom evolution.</title>
        <authorList>
            <person name="Varga T."/>
            <person name="Krizsan K."/>
            <person name="Foldi C."/>
            <person name="Dima B."/>
            <person name="Sanchez-Garcia M."/>
            <person name="Sanchez-Ramirez S."/>
            <person name="Szollosi G.J."/>
            <person name="Szarkandi J.G."/>
            <person name="Papp V."/>
            <person name="Albert L."/>
            <person name="Andreopoulos W."/>
            <person name="Angelini C."/>
            <person name="Antonin V."/>
            <person name="Barry K.W."/>
            <person name="Bougher N.L."/>
            <person name="Buchanan P."/>
            <person name="Buyck B."/>
            <person name="Bense V."/>
            <person name="Catcheside P."/>
            <person name="Chovatia M."/>
            <person name="Cooper J."/>
            <person name="Damon W."/>
            <person name="Desjardin D."/>
            <person name="Finy P."/>
            <person name="Geml J."/>
            <person name="Haridas S."/>
            <person name="Hughes K."/>
            <person name="Justo A."/>
            <person name="Karasinski D."/>
            <person name="Kautmanova I."/>
            <person name="Kiss B."/>
            <person name="Kocsube S."/>
            <person name="Kotiranta H."/>
            <person name="LaButti K.M."/>
            <person name="Lechner B.E."/>
            <person name="Liimatainen K."/>
            <person name="Lipzen A."/>
            <person name="Lukacs Z."/>
            <person name="Mihaltcheva S."/>
            <person name="Morgado L.N."/>
            <person name="Niskanen T."/>
            <person name="Noordeloos M.E."/>
            <person name="Ohm R.A."/>
            <person name="Ortiz-Santana B."/>
            <person name="Ovrebo C."/>
            <person name="Racz N."/>
            <person name="Riley R."/>
            <person name="Savchenko A."/>
            <person name="Shiryaev A."/>
            <person name="Soop K."/>
            <person name="Spirin V."/>
            <person name="Szebenyi C."/>
            <person name="Tomsovsky M."/>
            <person name="Tulloss R.E."/>
            <person name="Uehling J."/>
            <person name="Grigoriev I.V."/>
            <person name="Vagvolgyi C."/>
            <person name="Papp T."/>
            <person name="Martin F.M."/>
            <person name="Miettinen O."/>
            <person name="Hibbett D.S."/>
            <person name="Nagy L.G."/>
        </authorList>
    </citation>
    <scope>NUCLEOTIDE SEQUENCE [LARGE SCALE GENOMIC DNA]</scope>
    <source>
        <strain evidence="7 8">CBS 962.96</strain>
    </source>
</reference>
<keyword evidence="8" id="KW-1185">Reference proteome</keyword>
<dbReference type="SUPFAM" id="SSF53098">
    <property type="entry name" value="Ribonuclease H-like"/>
    <property type="match status" value="1"/>
</dbReference>
<keyword evidence="4" id="KW-0862">Zinc</keyword>
<evidence type="ECO:0000313" key="7">
    <source>
        <dbReference type="EMBL" id="THU81342.1"/>
    </source>
</evidence>
<comment type="subcellular location">
    <subcellularLocation>
        <location evidence="1">Nucleus</location>
    </subcellularLocation>
</comment>
<protein>
    <recommendedName>
        <fullName evidence="6">DUF659 domain-containing protein</fullName>
    </recommendedName>
</protein>